<evidence type="ECO:0000256" key="5">
    <source>
        <dbReference type="ARBA" id="ARBA00023136"/>
    </source>
</evidence>
<protein>
    <submittedName>
        <fullName evidence="8">MFS transporter</fullName>
    </submittedName>
</protein>
<dbReference type="EMBL" id="CP108313">
    <property type="protein sequence ID" value="WTW74030.1"/>
    <property type="molecule type" value="Genomic_DNA"/>
</dbReference>
<keyword evidence="4 6" id="KW-1133">Transmembrane helix</keyword>
<evidence type="ECO:0000313" key="8">
    <source>
        <dbReference type="EMBL" id="WTW74030.1"/>
    </source>
</evidence>
<dbReference type="GO" id="GO:0022857">
    <property type="term" value="F:transmembrane transporter activity"/>
    <property type="evidence" value="ECO:0007669"/>
    <property type="project" value="InterPro"/>
</dbReference>
<dbReference type="AlphaFoldDB" id="A0AAU2W366"/>
<dbReference type="Pfam" id="PF07690">
    <property type="entry name" value="MFS_1"/>
    <property type="match status" value="1"/>
</dbReference>
<feature type="transmembrane region" description="Helical" evidence="6">
    <location>
        <begin position="296"/>
        <end position="320"/>
    </location>
</feature>
<feature type="transmembrane region" description="Helical" evidence="6">
    <location>
        <begin position="332"/>
        <end position="354"/>
    </location>
</feature>
<dbReference type="Gene3D" id="1.20.1250.20">
    <property type="entry name" value="MFS general substrate transporter like domains"/>
    <property type="match status" value="1"/>
</dbReference>
<dbReference type="SUPFAM" id="SSF103473">
    <property type="entry name" value="MFS general substrate transporter"/>
    <property type="match status" value="1"/>
</dbReference>
<organism evidence="8">
    <name type="scientific">Streptomyces sp. NBC_00008</name>
    <dbReference type="NCBI Taxonomy" id="2903610"/>
    <lineage>
        <taxon>Bacteria</taxon>
        <taxon>Bacillati</taxon>
        <taxon>Actinomycetota</taxon>
        <taxon>Actinomycetes</taxon>
        <taxon>Kitasatosporales</taxon>
        <taxon>Streptomycetaceae</taxon>
        <taxon>Streptomyces</taxon>
    </lineage>
</organism>
<feature type="transmembrane region" description="Helical" evidence="6">
    <location>
        <begin position="248"/>
        <end position="267"/>
    </location>
</feature>
<feature type="signal peptide" evidence="7">
    <location>
        <begin position="1"/>
        <end position="23"/>
    </location>
</feature>
<dbReference type="CDD" id="cd06173">
    <property type="entry name" value="MFS_MefA_like"/>
    <property type="match status" value="1"/>
</dbReference>
<gene>
    <name evidence="8" type="ORF">OG398_27825</name>
</gene>
<reference evidence="8" key="1">
    <citation type="submission" date="2022-10" db="EMBL/GenBank/DDBJ databases">
        <title>The complete genomes of actinobacterial strains from the NBC collection.</title>
        <authorList>
            <person name="Joergensen T.S."/>
            <person name="Alvarez Arevalo M."/>
            <person name="Sterndorff E.B."/>
            <person name="Faurdal D."/>
            <person name="Vuksanovic O."/>
            <person name="Mourched A.-S."/>
            <person name="Charusanti P."/>
            <person name="Shaw S."/>
            <person name="Blin K."/>
            <person name="Weber T."/>
        </authorList>
    </citation>
    <scope>NUCLEOTIDE SEQUENCE</scope>
    <source>
        <strain evidence="8">NBC_00008</strain>
    </source>
</reference>
<dbReference type="InterPro" id="IPR036259">
    <property type="entry name" value="MFS_trans_sf"/>
</dbReference>
<comment type="subcellular location">
    <subcellularLocation>
        <location evidence="1">Cell membrane</location>
        <topology evidence="1">Multi-pass membrane protein</topology>
    </subcellularLocation>
</comment>
<keyword evidence="7" id="KW-0732">Signal</keyword>
<feature type="transmembrane region" description="Helical" evidence="6">
    <location>
        <begin position="366"/>
        <end position="388"/>
    </location>
</feature>
<feature type="transmembrane region" description="Helical" evidence="6">
    <location>
        <begin position="71"/>
        <end position="92"/>
    </location>
</feature>
<sequence length="402" mass="41052">MRIPAFRRFLLAHLVSATGSAMAPVALAFAVIGHGGGAQSLGIVLTANTLPTLVLLLLGGVLADRMSRSRILFLGNLGAGLAQAAVCVLVVTGTATTLAISVCACLSGASAAFIAPAAQGIATRLVAKEQLQQANALVRVPGNAVRIVGPVVGGFVVALAGPAWALGWDASTFVVAALLLLGLRLAGAPPSGGGVVSDLRAGWAGFRSRSWLWSYTVAGTAVVAAWLAGFQLLGPLVAADSYAGARSWGLVQGAFAAGLLAGTFLCLAWKPRRLMLVCVVTSAGIMLPLAALGLELPLVCVLMAAVVAGIGLDVAIVSWSTVMQQQLQDQELGRIGAFNAVGERAAVPIAYLLVAVASKHWTSQHILLVCAGIILAATLANACVRDVYRIRAVDRGGRAHRP</sequence>
<feature type="chain" id="PRO_5043737803" evidence="7">
    <location>
        <begin position="24"/>
        <end position="402"/>
    </location>
</feature>
<dbReference type="InterPro" id="IPR011701">
    <property type="entry name" value="MFS"/>
</dbReference>
<feature type="transmembrane region" description="Helical" evidence="6">
    <location>
        <begin position="210"/>
        <end position="228"/>
    </location>
</feature>
<dbReference type="PANTHER" id="PTHR23513:SF11">
    <property type="entry name" value="STAPHYLOFERRIN A TRANSPORTER"/>
    <property type="match status" value="1"/>
</dbReference>
<keyword evidence="2" id="KW-1003">Cell membrane</keyword>
<name>A0AAU2W366_9ACTN</name>
<feature type="transmembrane region" description="Helical" evidence="6">
    <location>
        <begin position="98"/>
        <end position="122"/>
    </location>
</feature>
<feature type="transmembrane region" description="Helical" evidence="6">
    <location>
        <begin position="143"/>
        <end position="164"/>
    </location>
</feature>
<feature type="transmembrane region" description="Helical" evidence="6">
    <location>
        <begin position="38"/>
        <end position="59"/>
    </location>
</feature>
<dbReference type="GO" id="GO:0005886">
    <property type="term" value="C:plasma membrane"/>
    <property type="evidence" value="ECO:0007669"/>
    <property type="project" value="UniProtKB-SubCell"/>
</dbReference>
<evidence type="ECO:0000256" key="2">
    <source>
        <dbReference type="ARBA" id="ARBA00022475"/>
    </source>
</evidence>
<feature type="transmembrane region" description="Helical" evidence="6">
    <location>
        <begin position="274"/>
        <end position="290"/>
    </location>
</feature>
<evidence type="ECO:0000256" key="4">
    <source>
        <dbReference type="ARBA" id="ARBA00022989"/>
    </source>
</evidence>
<dbReference type="PANTHER" id="PTHR23513">
    <property type="entry name" value="INTEGRAL MEMBRANE EFFLUX PROTEIN-RELATED"/>
    <property type="match status" value="1"/>
</dbReference>
<feature type="transmembrane region" description="Helical" evidence="6">
    <location>
        <begin position="170"/>
        <end position="189"/>
    </location>
</feature>
<proteinExistence type="predicted"/>
<evidence type="ECO:0000256" key="3">
    <source>
        <dbReference type="ARBA" id="ARBA00022692"/>
    </source>
</evidence>
<keyword evidence="5 6" id="KW-0472">Membrane</keyword>
<evidence type="ECO:0000256" key="7">
    <source>
        <dbReference type="SAM" id="SignalP"/>
    </source>
</evidence>
<keyword evidence="3 6" id="KW-0812">Transmembrane</keyword>
<accession>A0AAU2W366</accession>
<evidence type="ECO:0000256" key="1">
    <source>
        <dbReference type="ARBA" id="ARBA00004651"/>
    </source>
</evidence>
<evidence type="ECO:0000256" key="6">
    <source>
        <dbReference type="SAM" id="Phobius"/>
    </source>
</evidence>